<feature type="binding site" evidence="7">
    <location>
        <position position="421"/>
    </location>
    <ligand>
        <name>L-glutamate</name>
        <dbReference type="ChEBI" id="CHEBI:29985"/>
    </ligand>
</feature>
<proteinExistence type="inferred from homology"/>
<dbReference type="NCBIfam" id="TIGR00066">
    <property type="entry name" value="g_glut_trans"/>
    <property type="match status" value="1"/>
</dbReference>
<gene>
    <name evidence="9" type="primary">ggt</name>
    <name evidence="9" type="ORF">DA075_06880</name>
</gene>
<dbReference type="InterPro" id="IPR029055">
    <property type="entry name" value="Ntn_hydrolases_N"/>
</dbReference>
<name>A0A2R4WGL6_9HYPH</name>
<dbReference type="InterPro" id="IPR051792">
    <property type="entry name" value="GGT_bact"/>
</dbReference>
<evidence type="ECO:0000256" key="8">
    <source>
        <dbReference type="RuleBase" id="RU368036"/>
    </source>
</evidence>
<dbReference type="EMBL" id="CP028843">
    <property type="protein sequence ID" value="AWB20677.1"/>
    <property type="molecule type" value="Genomic_DNA"/>
</dbReference>
<dbReference type="KEGG" id="mee:DA075_06880"/>
<evidence type="ECO:0000313" key="9">
    <source>
        <dbReference type="EMBL" id="AWB20677.1"/>
    </source>
</evidence>
<dbReference type="InterPro" id="IPR043137">
    <property type="entry name" value="GGT_ssub_C"/>
</dbReference>
<evidence type="ECO:0000256" key="6">
    <source>
        <dbReference type="PIRSR" id="PIRSR600101-1"/>
    </source>
</evidence>
<dbReference type="Gene3D" id="1.10.246.130">
    <property type="match status" value="1"/>
</dbReference>
<evidence type="ECO:0000256" key="4">
    <source>
        <dbReference type="ARBA" id="ARBA00023315"/>
    </source>
</evidence>
<comment type="subunit">
    <text evidence="8">This enzyme consists of two polypeptide chains, which are synthesized in precursor form from a single polypeptide.</text>
</comment>
<evidence type="ECO:0000313" key="10">
    <source>
        <dbReference type="Proteomes" id="UP000244755"/>
    </source>
</evidence>
<dbReference type="EC" id="3.4.19.13" evidence="8"/>
<comment type="PTM">
    <text evidence="8">Cleaved by autocatalysis into a large and a small subunit.</text>
</comment>
<comment type="similarity">
    <text evidence="3 8">Belongs to the gamma-glutamyltransferase family.</text>
</comment>
<feature type="binding site" evidence="7">
    <location>
        <begin position="450"/>
        <end position="451"/>
    </location>
    <ligand>
        <name>L-glutamate</name>
        <dbReference type="ChEBI" id="CHEBI:29985"/>
    </ligand>
</feature>
<keyword evidence="8" id="KW-0317">Glutathione biosynthesis</keyword>
<evidence type="ECO:0000256" key="1">
    <source>
        <dbReference type="ARBA" id="ARBA00001049"/>
    </source>
</evidence>
<dbReference type="PANTHER" id="PTHR43199">
    <property type="entry name" value="GLUTATHIONE HYDROLASE"/>
    <property type="match status" value="1"/>
</dbReference>
<dbReference type="PANTHER" id="PTHR43199:SF6">
    <property type="entry name" value="GLUTATHIONE HYDROLASE PROENZYME"/>
    <property type="match status" value="1"/>
</dbReference>
<feature type="active site" description="Nucleophile" evidence="6">
    <location>
        <position position="379"/>
    </location>
</feature>
<evidence type="ECO:0000256" key="5">
    <source>
        <dbReference type="ARBA" id="ARBA00047417"/>
    </source>
</evidence>
<keyword evidence="8" id="KW-0378">Hydrolase</keyword>
<comment type="pathway">
    <text evidence="8">Sulfur metabolism; glutathione metabolism.</text>
</comment>
<dbReference type="RefSeq" id="WP_099952575.1">
    <property type="nucleotide sequence ID" value="NZ_CP028843.1"/>
</dbReference>
<evidence type="ECO:0000256" key="3">
    <source>
        <dbReference type="ARBA" id="ARBA00009381"/>
    </source>
</evidence>
<dbReference type="Gene3D" id="3.60.20.40">
    <property type="match status" value="1"/>
</dbReference>
<dbReference type="EC" id="2.3.2.2" evidence="8"/>
<dbReference type="InterPro" id="IPR000101">
    <property type="entry name" value="GGT_peptidase"/>
</dbReference>
<keyword evidence="10" id="KW-1185">Reference proteome</keyword>
<comment type="catalytic activity">
    <reaction evidence="2 8">
        <text>glutathione + H2O = L-cysteinylglycine + L-glutamate</text>
        <dbReference type="Rhea" id="RHEA:28807"/>
        <dbReference type="ChEBI" id="CHEBI:15377"/>
        <dbReference type="ChEBI" id="CHEBI:29985"/>
        <dbReference type="ChEBI" id="CHEBI:57925"/>
        <dbReference type="ChEBI" id="CHEBI:61694"/>
        <dbReference type="EC" id="3.4.19.13"/>
    </reaction>
</comment>
<dbReference type="SUPFAM" id="SSF56235">
    <property type="entry name" value="N-terminal nucleophile aminohydrolases (Ntn hydrolases)"/>
    <property type="match status" value="1"/>
</dbReference>
<evidence type="ECO:0000256" key="7">
    <source>
        <dbReference type="PIRSR" id="PIRSR600101-2"/>
    </source>
</evidence>
<comment type="catalytic activity">
    <reaction evidence="5 8">
        <text>an N-terminal (5-L-glutamyl)-[peptide] + an alpha-amino acid = 5-L-glutamyl amino acid + an N-terminal L-alpha-aminoacyl-[peptide]</text>
        <dbReference type="Rhea" id="RHEA:23904"/>
        <dbReference type="Rhea" id="RHEA-COMP:9780"/>
        <dbReference type="Rhea" id="RHEA-COMP:9795"/>
        <dbReference type="ChEBI" id="CHEBI:77644"/>
        <dbReference type="ChEBI" id="CHEBI:78597"/>
        <dbReference type="ChEBI" id="CHEBI:78599"/>
        <dbReference type="ChEBI" id="CHEBI:78608"/>
        <dbReference type="EC" id="2.3.2.2"/>
    </reaction>
</comment>
<feature type="binding site" evidence="7">
    <location>
        <begin position="397"/>
        <end position="399"/>
    </location>
    <ligand>
        <name>L-glutamate</name>
        <dbReference type="ChEBI" id="CHEBI:29985"/>
    </ligand>
</feature>
<dbReference type="AlphaFoldDB" id="A0A2R4WGL6"/>
<comment type="catalytic activity">
    <reaction evidence="1 8">
        <text>an S-substituted glutathione + H2O = an S-substituted L-cysteinylglycine + L-glutamate</text>
        <dbReference type="Rhea" id="RHEA:59468"/>
        <dbReference type="ChEBI" id="CHEBI:15377"/>
        <dbReference type="ChEBI" id="CHEBI:29985"/>
        <dbReference type="ChEBI" id="CHEBI:90779"/>
        <dbReference type="ChEBI" id="CHEBI:143103"/>
        <dbReference type="EC" id="3.4.19.13"/>
    </reaction>
</comment>
<dbReference type="GO" id="GO:0036374">
    <property type="term" value="F:glutathione hydrolase activity"/>
    <property type="evidence" value="ECO:0007669"/>
    <property type="project" value="UniProtKB-UniRule"/>
</dbReference>
<dbReference type="GO" id="GO:0006751">
    <property type="term" value="P:glutathione catabolic process"/>
    <property type="evidence" value="ECO:0007669"/>
    <property type="project" value="UniProtKB-UniRule"/>
</dbReference>
<dbReference type="OrthoDB" id="9781342at2"/>
<dbReference type="InterPro" id="IPR055262">
    <property type="entry name" value="GGT_CS"/>
</dbReference>
<dbReference type="GO" id="GO:0103068">
    <property type="term" value="F:leukotriene C4 gamma-glutamyl transferase activity"/>
    <property type="evidence" value="ECO:0007669"/>
    <property type="project" value="UniProtKB-EC"/>
</dbReference>
<dbReference type="Proteomes" id="UP000244755">
    <property type="component" value="Chromosome 1"/>
</dbReference>
<dbReference type="GO" id="GO:0006750">
    <property type="term" value="P:glutathione biosynthetic process"/>
    <property type="evidence" value="ECO:0007669"/>
    <property type="project" value="UniProtKB-KW"/>
</dbReference>
<accession>A0A2R4WGL6</accession>
<sequence>MGHRIASVGIGLLTAFLVVSVPREAALAASRAPVAAEHGMVVTAQHLATRVGVDVLKRGGNAVDAAVAVGYALAVVYPAAGNLGGGGFMTIQRADGSRTFLDFREKAPLAASRDMFLGKDGNVVKGLSTKSFLAVGVPGTVAGLEDALAKFGTRPRAELIAPAIALAEEGFTLDQGDVDMLGTATEDFGKDPASARIFLNQGQPYRVGDRLVQKDLAGTLRAVSERGKDGFYKGAVADALTASSRRHEGLIVQADLDRYATRELPPVECDYRGYRVISAPPPSSGGVVICEMLNILEGYDLATLGWGSAQAVHYEIEAMRHAYLDRNSYLGDPAFVTNPVERLTDKAYAAQVRAAIDPRKAGISAELRPGSAPHEGSNTTHYSIVDSEGNAVSVTYTLNDWFGVRITAEGTGVLLNNEMDDFTAKVGVPNIYGLLQGEANAVAPGKTPLSSMSPTIVTKDGKPVLVTGTPGGSRIITVVLHSILNVIDYGMTVQEAADAPRLHHQWMPDVTNVERFALSPDTRRILEGMGHKLGPAQPANHLAAILIGAPTLGGQPVGAFRYYGANDPRRNTGSAQGY</sequence>
<keyword evidence="8" id="KW-0865">Zymogen</keyword>
<dbReference type="PROSITE" id="PS00462">
    <property type="entry name" value="G_GLU_TRANSPEPTIDASE"/>
    <property type="match status" value="1"/>
</dbReference>
<feature type="binding site" evidence="7">
    <location>
        <position position="104"/>
    </location>
    <ligand>
        <name>L-glutamate</name>
        <dbReference type="ChEBI" id="CHEBI:29985"/>
    </ligand>
</feature>
<dbReference type="Pfam" id="PF01019">
    <property type="entry name" value="G_glu_transpept"/>
    <property type="match status" value="1"/>
</dbReference>
<keyword evidence="4 8" id="KW-0012">Acyltransferase</keyword>
<protein>
    <recommendedName>
        <fullName evidence="8">Glutathione hydrolase proenzyme</fullName>
        <ecNumber evidence="8">2.3.2.2</ecNumber>
        <ecNumber evidence="8">3.4.19.13</ecNumber>
    </recommendedName>
    <component>
        <recommendedName>
            <fullName evidence="8">Glutathione hydrolase large chain</fullName>
        </recommendedName>
    </component>
    <component>
        <recommendedName>
            <fullName evidence="8">Glutathione hydrolase small chain</fullName>
        </recommendedName>
    </component>
</protein>
<keyword evidence="8 9" id="KW-0808">Transferase</keyword>
<dbReference type="UniPathway" id="UPA00204"/>
<evidence type="ECO:0000256" key="2">
    <source>
        <dbReference type="ARBA" id="ARBA00001089"/>
    </source>
</evidence>
<dbReference type="InterPro" id="IPR043138">
    <property type="entry name" value="GGT_lsub"/>
</dbReference>
<organism evidence="9 10">
    <name type="scientific">Methylobacterium currus</name>
    <dbReference type="NCBI Taxonomy" id="2051553"/>
    <lineage>
        <taxon>Bacteria</taxon>
        <taxon>Pseudomonadati</taxon>
        <taxon>Pseudomonadota</taxon>
        <taxon>Alphaproteobacteria</taxon>
        <taxon>Hyphomicrobiales</taxon>
        <taxon>Methylobacteriaceae</taxon>
        <taxon>Methylobacterium</taxon>
    </lineage>
</organism>
<feature type="binding site" evidence="7">
    <location>
        <position position="472"/>
    </location>
    <ligand>
        <name>L-glutamate</name>
        <dbReference type="ChEBI" id="CHEBI:29985"/>
    </ligand>
</feature>
<reference evidence="9 10" key="1">
    <citation type="submission" date="2018-04" db="EMBL/GenBank/DDBJ databases">
        <title>Methylobacterium sp. PR1016A genome.</title>
        <authorList>
            <person name="Park W."/>
        </authorList>
    </citation>
    <scope>NUCLEOTIDE SEQUENCE [LARGE SCALE GENOMIC DNA]</scope>
    <source>
        <strain evidence="9 10">PR1016A</strain>
    </source>
</reference>
<dbReference type="PRINTS" id="PR01210">
    <property type="entry name" value="GGTRANSPTASE"/>
</dbReference>